<dbReference type="OrthoDB" id="9784571at2"/>
<protein>
    <submittedName>
        <fullName evidence="1">4Fe-4S ferredoxin iron-sulfur binding domain-containing protein</fullName>
    </submittedName>
</protein>
<accession>D9QQG3</accession>
<dbReference type="eggNOG" id="COG1600">
    <property type="taxonomic scope" value="Bacteria"/>
</dbReference>
<dbReference type="STRING" id="574087.Acear_1237"/>
<dbReference type="RefSeq" id="WP_013278200.1">
    <property type="nucleotide sequence ID" value="NC_014378.1"/>
</dbReference>
<dbReference type="Proteomes" id="UP000001661">
    <property type="component" value="Chromosome"/>
</dbReference>
<dbReference type="KEGG" id="aar:Acear_1237"/>
<dbReference type="HOGENOM" id="CLU_061526_0_0_9"/>
<sequence length="253" mass="28657">MIKELITKVIKKTVSNSDTKTEYRQPLVGFADADDNDFKKLEEVIAAEHKLPSDILSGAETVISFFIPFAREVIEANQHQKECALKWGIAYHETNELISKICFKLQKKLAKESIEVGWQSATHNFDEERLISFWSHRSIAKICGLGDFGLNRMLITEQGSAGRYGSLVMDQYVTPSAEFKETPCLYYRDGSCGVCVDRCPKGALTKERFDRHLCYEVLLKNNEIFQAKLKEYDGSFDVCGKCQITPCAFGIPE</sequence>
<evidence type="ECO:0000313" key="2">
    <source>
        <dbReference type="Proteomes" id="UP000001661"/>
    </source>
</evidence>
<dbReference type="PANTHER" id="PTHR42827">
    <property type="entry name" value="IRON-SULFUR CLUSTER-BINDING PROTEIN-RELATED"/>
    <property type="match status" value="1"/>
</dbReference>
<proteinExistence type="predicted"/>
<dbReference type="AlphaFoldDB" id="D9QQG3"/>
<evidence type="ECO:0000313" key="1">
    <source>
        <dbReference type="EMBL" id="ADL12754.1"/>
    </source>
</evidence>
<organism evidence="1 2">
    <name type="scientific">Acetohalobium arabaticum (strain ATCC 49924 / DSM 5501 / Z-7288)</name>
    <dbReference type="NCBI Taxonomy" id="574087"/>
    <lineage>
        <taxon>Bacteria</taxon>
        <taxon>Bacillati</taxon>
        <taxon>Bacillota</taxon>
        <taxon>Clostridia</taxon>
        <taxon>Halanaerobiales</taxon>
        <taxon>Halobacteroidaceae</taxon>
        <taxon>Acetohalobium</taxon>
    </lineage>
</organism>
<dbReference type="EMBL" id="CP002105">
    <property type="protein sequence ID" value="ADL12754.1"/>
    <property type="molecule type" value="Genomic_DNA"/>
</dbReference>
<reference evidence="1 2" key="1">
    <citation type="journal article" date="2010" name="Stand. Genomic Sci.">
        <title>Complete genome sequence of Acetohalobium arabaticum type strain (Z-7288).</title>
        <authorList>
            <person name="Sikorski J."/>
            <person name="Lapidus A."/>
            <person name="Chertkov O."/>
            <person name="Lucas S."/>
            <person name="Copeland A."/>
            <person name="Glavina Del Rio T."/>
            <person name="Nolan M."/>
            <person name="Tice H."/>
            <person name="Cheng J.F."/>
            <person name="Han C."/>
            <person name="Brambilla E."/>
            <person name="Pitluck S."/>
            <person name="Liolios K."/>
            <person name="Ivanova N."/>
            <person name="Mavromatis K."/>
            <person name="Mikhailova N."/>
            <person name="Pati A."/>
            <person name="Bruce D."/>
            <person name="Detter C."/>
            <person name="Tapia R."/>
            <person name="Goodwin L."/>
            <person name="Chen A."/>
            <person name="Palaniappan K."/>
            <person name="Land M."/>
            <person name="Hauser L."/>
            <person name="Chang Y.J."/>
            <person name="Jeffries C.D."/>
            <person name="Rohde M."/>
            <person name="Goker M."/>
            <person name="Spring S."/>
            <person name="Woyke T."/>
            <person name="Bristow J."/>
            <person name="Eisen J.A."/>
            <person name="Markowitz V."/>
            <person name="Hugenholtz P."/>
            <person name="Kyrpides N.C."/>
            <person name="Klenk H.P."/>
        </authorList>
    </citation>
    <scope>NUCLEOTIDE SEQUENCE [LARGE SCALE GENOMIC DNA]</scope>
    <source>
        <strain evidence="2">ATCC 49924 / DSM 5501 / Z-7288</strain>
    </source>
</reference>
<dbReference type="PANTHER" id="PTHR42827:SF1">
    <property type="entry name" value="IRON-SULFUR CLUSTER-BINDING PROTEIN"/>
    <property type="match status" value="1"/>
</dbReference>
<keyword evidence="2" id="KW-1185">Reference proteome</keyword>
<gene>
    <name evidence="1" type="ordered locus">Acear_1237</name>
</gene>
<name>D9QQG3_ACEAZ</name>